<dbReference type="Proteomes" id="UP000234343">
    <property type="component" value="Chromosome"/>
</dbReference>
<proteinExistence type="inferred from homology"/>
<gene>
    <name evidence="3" type="primary">tdcF</name>
    <name evidence="2" type="ORF">CAB17_08865</name>
    <name evidence="3" type="ORF">Lsai_2997</name>
</gene>
<evidence type="ECO:0000313" key="3">
    <source>
        <dbReference type="EMBL" id="KTD54175.1"/>
    </source>
</evidence>
<comment type="similarity">
    <text evidence="1">Belongs to the RutC family.</text>
</comment>
<dbReference type="GO" id="GO:0005829">
    <property type="term" value="C:cytosol"/>
    <property type="evidence" value="ECO:0007669"/>
    <property type="project" value="TreeGrafter"/>
</dbReference>
<dbReference type="OrthoDB" id="9803101at2"/>
<name>A0A0W0YBT9_9GAMM</name>
<dbReference type="Proteomes" id="UP000054621">
    <property type="component" value="Unassembled WGS sequence"/>
</dbReference>
<accession>A0A0W0YBT9</accession>
<evidence type="ECO:0000313" key="2">
    <source>
        <dbReference type="EMBL" id="AUH72163.1"/>
    </source>
</evidence>
<dbReference type="PANTHER" id="PTHR11803">
    <property type="entry name" value="2-IMINOBUTANOATE/2-IMINOPROPANOATE DEAMINASE RIDA"/>
    <property type="match status" value="1"/>
</dbReference>
<dbReference type="eggNOG" id="COG0251">
    <property type="taxonomic scope" value="Bacteria"/>
</dbReference>
<dbReference type="Pfam" id="PF01042">
    <property type="entry name" value="Ribonuc_L-PSP"/>
    <property type="match status" value="1"/>
</dbReference>
<dbReference type="Gene3D" id="3.30.1330.40">
    <property type="entry name" value="RutC-like"/>
    <property type="match status" value="1"/>
</dbReference>
<dbReference type="NCBIfam" id="TIGR00004">
    <property type="entry name" value="Rid family detoxifying hydrolase"/>
    <property type="match status" value="1"/>
</dbReference>
<dbReference type="InterPro" id="IPR035959">
    <property type="entry name" value="RutC-like_sf"/>
</dbReference>
<evidence type="ECO:0000313" key="5">
    <source>
        <dbReference type="Proteomes" id="UP000234343"/>
    </source>
</evidence>
<dbReference type="SUPFAM" id="SSF55298">
    <property type="entry name" value="YjgF-like"/>
    <property type="match status" value="1"/>
</dbReference>
<organism evidence="3 4">
    <name type="scientific">Legionella sainthelensi</name>
    <dbReference type="NCBI Taxonomy" id="28087"/>
    <lineage>
        <taxon>Bacteria</taxon>
        <taxon>Pseudomonadati</taxon>
        <taxon>Pseudomonadota</taxon>
        <taxon>Gammaproteobacteria</taxon>
        <taxon>Legionellales</taxon>
        <taxon>Legionellaceae</taxon>
        <taxon>Legionella</taxon>
    </lineage>
</organism>
<reference evidence="2 5" key="2">
    <citation type="submission" date="2017-12" db="EMBL/GenBank/DDBJ databases">
        <title>Legionella sainthelensi LA01-117, whole genome sequence of a clinical isolate from New Zealand.</title>
        <authorList>
            <person name="Cree S.L."/>
            <person name="Slow S."/>
            <person name="Kennedy M.A."/>
            <person name="Murdoch D.R."/>
            <person name="Biggs P.J."/>
            <person name="Anderson T."/>
        </authorList>
    </citation>
    <scope>NUCLEOTIDE SEQUENCE [LARGE SCALE GENOMIC DNA]</scope>
    <source>
        <strain evidence="2 5">LA01-117</strain>
    </source>
</reference>
<dbReference type="PATRIC" id="fig|28087.4.peg.3219"/>
<dbReference type="PROSITE" id="PS01094">
    <property type="entry name" value="UPF0076"/>
    <property type="match status" value="1"/>
</dbReference>
<dbReference type="InterPro" id="IPR006056">
    <property type="entry name" value="RidA"/>
</dbReference>
<sequence>MRAINTKLAPEAIGTYSQAIQCGDTIYLSGQIPLDPTTMQMCSEDIKLQITQVLENLSAVCEAAGGSLAHIVKLNVYLTDLHHFPLINEAMSRYFAAPFPARAAIGVAALPRGALVEMDGIMVLSSK</sequence>
<dbReference type="EMBL" id="LNYV01000037">
    <property type="protein sequence ID" value="KTD54175.1"/>
    <property type="molecule type" value="Genomic_DNA"/>
</dbReference>
<reference evidence="3 4" key="1">
    <citation type="submission" date="2015-11" db="EMBL/GenBank/DDBJ databases">
        <title>Genomic analysis of 38 Legionella species identifies large and diverse effector repertoires.</title>
        <authorList>
            <person name="Burstein D."/>
            <person name="Amaro F."/>
            <person name="Zusman T."/>
            <person name="Lifshitz Z."/>
            <person name="Cohen O."/>
            <person name="Gilbert J.A."/>
            <person name="Pupko T."/>
            <person name="Shuman H.A."/>
            <person name="Segal G."/>
        </authorList>
    </citation>
    <scope>NUCLEOTIDE SEQUENCE [LARGE SCALE GENOMIC DNA]</scope>
    <source>
        <strain evidence="3 4">Mt.St.Helens-4</strain>
    </source>
</reference>
<dbReference type="STRING" id="28087.Lsai_2997"/>
<protein>
    <submittedName>
        <fullName evidence="3">L-PSP (MRNA) endoribonuclease</fullName>
    </submittedName>
    <submittedName>
        <fullName evidence="2">Reactive intermediate/imine deaminase</fullName>
    </submittedName>
</protein>
<evidence type="ECO:0000313" key="4">
    <source>
        <dbReference type="Proteomes" id="UP000054621"/>
    </source>
</evidence>
<evidence type="ECO:0000256" key="1">
    <source>
        <dbReference type="ARBA" id="ARBA00010552"/>
    </source>
</evidence>
<dbReference type="InterPro" id="IPR019897">
    <property type="entry name" value="RidA_CS"/>
</dbReference>
<dbReference type="RefSeq" id="WP_027270627.1">
    <property type="nucleotide sequence ID" value="NZ_CAAAJE010000009.1"/>
</dbReference>
<dbReference type="CDD" id="cd00448">
    <property type="entry name" value="YjgF_YER057c_UK114_family"/>
    <property type="match status" value="1"/>
</dbReference>
<dbReference type="PANTHER" id="PTHR11803:SF39">
    <property type="entry name" value="2-IMINOBUTANOATE_2-IMINOPROPANOATE DEAMINASE"/>
    <property type="match status" value="1"/>
</dbReference>
<dbReference type="InterPro" id="IPR006175">
    <property type="entry name" value="YjgF/YER057c/UK114"/>
</dbReference>
<dbReference type="FunFam" id="3.30.1330.40:FF:000001">
    <property type="entry name" value="L-PSP family endoribonuclease"/>
    <property type="match status" value="1"/>
</dbReference>
<dbReference type="KEGG" id="lsh:CAB17_08865"/>
<dbReference type="GO" id="GO:0019239">
    <property type="term" value="F:deaminase activity"/>
    <property type="evidence" value="ECO:0007669"/>
    <property type="project" value="TreeGrafter"/>
</dbReference>
<dbReference type="AlphaFoldDB" id="A0A0W0YBT9"/>
<keyword evidence="5" id="KW-1185">Reference proteome</keyword>
<dbReference type="EMBL" id="CP025491">
    <property type="protein sequence ID" value="AUH72163.1"/>
    <property type="molecule type" value="Genomic_DNA"/>
</dbReference>